<evidence type="ECO:0000256" key="1">
    <source>
        <dbReference type="SAM" id="MobiDB-lite"/>
    </source>
</evidence>
<evidence type="ECO:0000313" key="3">
    <source>
        <dbReference type="Proteomes" id="UP000702952"/>
    </source>
</evidence>
<accession>A0AA44JAG2</accession>
<feature type="region of interest" description="Disordered" evidence="1">
    <location>
        <begin position="1"/>
        <end position="27"/>
    </location>
</feature>
<comment type="caution">
    <text evidence="2">The sequence shown here is derived from an EMBL/GenBank/DDBJ whole genome shotgun (WGS) entry which is preliminary data.</text>
</comment>
<dbReference type="EMBL" id="JAAMAY010000030">
    <property type="protein sequence ID" value="NTC30506.1"/>
    <property type="molecule type" value="Genomic_DNA"/>
</dbReference>
<sequence length="88" mass="9849">MRLTLNKNGFHRHHIQSRDGSPQKSGTGFCSCDMRAAETKTARFPEETAPFQNPSFMRSAYGLPKMYVNARNAAKPASARKVTAQQDF</sequence>
<gene>
    <name evidence="2" type="ORF">G6M46_20445</name>
</gene>
<name>A0AA44JAG2_AGRTU</name>
<feature type="compositionally biased region" description="Polar residues" evidence="1">
    <location>
        <begin position="18"/>
        <end position="27"/>
    </location>
</feature>
<dbReference type="RefSeq" id="WP_025593682.1">
    <property type="nucleotide sequence ID" value="NZ_CP048464.1"/>
</dbReference>
<proteinExistence type="predicted"/>
<organism evidence="2 3">
    <name type="scientific">Agrobacterium tumefaciens</name>
    <dbReference type="NCBI Taxonomy" id="358"/>
    <lineage>
        <taxon>Bacteria</taxon>
        <taxon>Pseudomonadati</taxon>
        <taxon>Pseudomonadota</taxon>
        <taxon>Alphaproteobacteria</taxon>
        <taxon>Hyphomicrobiales</taxon>
        <taxon>Rhizobiaceae</taxon>
        <taxon>Rhizobium/Agrobacterium group</taxon>
        <taxon>Agrobacterium</taxon>
        <taxon>Agrobacterium tumefaciens complex</taxon>
    </lineage>
</organism>
<reference evidence="2" key="1">
    <citation type="journal article" date="2020" name="Science">
        <title>Unexpected conservation and global transmission of agrobacterial virulence plasmids.</title>
        <authorList>
            <person name="Weisberg A.J."/>
            <person name="Davis E.W. 2nd"/>
            <person name="Tabima J."/>
            <person name="Belcher M.S."/>
            <person name="Miller M."/>
            <person name="Kuo C.H."/>
            <person name="Loper J.E."/>
            <person name="Grunwald N.J."/>
            <person name="Putnam M.L."/>
            <person name="Chang J.H."/>
        </authorList>
    </citation>
    <scope>NUCLEOTIDE SEQUENCE</scope>
    <source>
        <strain evidence="2">17-1853-1a</strain>
    </source>
</reference>
<evidence type="ECO:0000313" key="2">
    <source>
        <dbReference type="EMBL" id="NTC30506.1"/>
    </source>
</evidence>
<dbReference type="AlphaFoldDB" id="A0AA44JAG2"/>
<protein>
    <submittedName>
        <fullName evidence="2">Uncharacterized protein</fullName>
    </submittedName>
</protein>
<dbReference type="Proteomes" id="UP000702952">
    <property type="component" value="Unassembled WGS sequence"/>
</dbReference>